<dbReference type="OrthoDB" id="9784707at2"/>
<keyword evidence="2" id="KW-0808">Transferase</keyword>
<reference evidence="3" key="1">
    <citation type="submission" date="2018-12" db="EMBL/GenBank/DDBJ databases">
        <title>Tengunoibacter tsumagoiensis gen. nov., sp. nov., Dictyobacter kobayashii sp. nov., D. alpinus sp. nov., and D. joshuensis sp. nov. and description of Dictyobacteraceae fam. nov. within the order Ktedonobacterales isolated from Tengu-no-mugimeshi.</title>
        <authorList>
            <person name="Wang C.M."/>
            <person name="Zheng Y."/>
            <person name="Sakai Y."/>
            <person name="Toyoda A."/>
            <person name="Minakuchi Y."/>
            <person name="Abe K."/>
            <person name="Yokota A."/>
            <person name="Yabe S."/>
        </authorList>
    </citation>
    <scope>NUCLEOTIDE SEQUENCE [LARGE SCALE GENOMIC DNA]</scope>
    <source>
        <strain evidence="3">Uno3</strain>
    </source>
</reference>
<feature type="domain" description="N-acetyltransferase" evidence="1">
    <location>
        <begin position="14"/>
        <end position="180"/>
    </location>
</feature>
<dbReference type="InterPro" id="IPR000182">
    <property type="entry name" value="GNAT_dom"/>
</dbReference>
<dbReference type="AlphaFoldDB" id="A0A401ZUS5"/>
<dbReference type="GO" id="GO:0008999">
    <property type="term" value="F:protein-N-terminal-alanine acetyltransferase activity"/>
    <property type="evidence" value="ECO:0007669"/>
    <property type="project" value="TreeGrafter"/>
</dbReference>
<dbReference type="PANTHER" id="PTHR43441:SF12">
    <property type="entry name" value="RIBOSOMAL N-ACETYLTRANSFERASE YDAF-RELATED"/>
    <property type="match status" value="1"/>
</dbReference>
<evidence type="ECO:0000259" key="1">
    <source>
        <dbReference type="PROSITE" id="PS51186"/>
    </source>
</evidence>
<dbReference type="InterPro" id="IPR051908">
    <property type="entry name" value="Ribosomal_N-acetyltransferase"/>
</dbReference>
<protein>
    <submittedName>
        <fullName evidence="2">Ribosomal-protein-serine acetyltransferase</fullName>
    </submittedName>
</protein>
<dbReference type="Pfam" id="PF13302">
    <property type="entry name" value="Acetyltransf_3"/>
    <property type="match status" value="1"/>
</dbReference>
<accession>A0A401ZUS5</accession>
<dbReference type="Proteomes" id="UP000287352">
    <property type="component" value="Unassembled WGS sequence"/>
</dbReference>
<dbReference type="PROSITE" id="PS51186">
    <property type="entry name" value="GNAT"/>
    <property type="match status" value="1"/>
</dbReference>
<evidence type="ECO:0000313" key="2">
    <source>
        <dbReference type="EMBL" id="GCE10669.1"/>
    </source>
</evidence>
<organism evidence="2 3">
    <name type="scientific">Tengunoibacter tsumagoiensis</name>
    <dbReference type="NCBI Taxonomy" id="2014871"/>
    <lineage>
        <taxon>Bacteria</taxon>
        <taxon>Bacillati</taxon>
        <taxon>Chloroflexota</taxon>
        <taxon>Ktedonobacteria</taxon>
        <taxon>Ktedonobacterales</taxon>
        <taxon>Dictyobacteraceae</taxon>
        <taxon>Tengunoibacter</taxon>
    </lineage>
</organism>
<dbReference type="PANTHER" id="PTHR43441">
    <property type="entry name" value="RIBOSOMAL-PROTEIN-SERINE ACETYLTRANSFERASE"/>
    <property type="match status" value="1"/>
</dbReference>
<sequence length="184" mass="21391">MKLPPAVLKIDEEAELHLLAEKDAGPLFQLIDENRLYLRKWLPWVDATQTIEDQRAFLRSVQQTYLENKGFGCSVWYQGQVAGTIAYHTIDWAPRKVEIGYWLGEQFQGHGLMTKACRTLINYAFNEYHLNKVEIRCAPGNTRSCAIPLRLGFTQEGRIRQAQWLYDHYTDLLLYGLLVDEWQG</sequence>
<dbReference type="Gene3D" id="3.40.630.30">
    <property type="match status" value="1"/>
</dbReference>
<dbReference type="InterPro" id="IPR016181">
    <property type="entry name" value="Acyl_CoA_acyltransferase"/>
</dbReference>
<dbReference type="RefSeq" id="WP_126578254.1">
    <property type="nucleotide sequence ID" value="NZ_BIFR01000001.1"/>
</dbReference>
<keyword evidence="3" id="KW-1185">Reference proteome</keyword>
<dbReference type="GO" id="GO:0005737">
    <property type="term" value="C:cytoplasm"/>
    <property type="evidence" value="ECO:0007669"/>
    <property type="project" value="TreeGrafter"/>
</dbReference>
<proteinExistence type="predicted"/>
<dbReference type="GO" id="GO:1990189">
    <property type="term" value="F:protein N-terminal-serine acetyltransferase activity"/>
    <property type="evidence" value="ECO:0007669"/>
    <property type="project" value="TreeGrafter"/>
</dbReference>
<comment type="caution">
    <text evidence="2">The sequence shown here is derived from an EMBL/GenBank/DDBJ whole genome shotgun (WGS) entry which is preliminary data.</text>
</comment>
<dbReference type="SUPFAM" id="SSF55729">
    <property type="entry name" value="Acyl-CoA N-acyltransferases (Nat)"/>
    <property type="match status" value="1"/>
</dbReference>
<evidence type="ECO:0000313" key="3">
    <source>
        <dbReference type="Proteomes" id="UP000287352"/>
    </source>
</evidence>
<name>A0A401ZUS5_9CHLR</name>
<dbReference type="EMBL" id="BIFR01000001">
    <property type="protein sequence ID" value="GCE10669.1"/>
    <property type="molecule type" value="Genomic_DNA"/>
</dbReference>
<gene>
    <name evidence="2" type="ORF">KTT_05280</name>
</gene>